<dbReference type="AlphaFoldDB" id="A0A4Y5Z5V6"/>
<dbReference type="RefSeq" id="WP_139984337.1">
    <property type="nucleotide sequence ID" value="NZ_CP041046.1"/>
</dbReference>
<sequence length="140" mass="14784">MNAAIIGYVLIALAVLNLIGLLLLFRRLAGTPAAPAAVAAQPVVIDESPEPDLAPVTPAIEPDQLASMLRRLENRLGDIEDQVRRTPTVSVASEPGATTDRALALAQRLARQGATPQDIADTCGISLTEAELLHRLHAAR</sequence>
<evidence type="ECO:0000313" key="3">
    <source>
        <dbReference type="Proteomes" id="UP000316093"/>
    </source>
</evidence>
<organism evidence="2 3">
    <name type="scientific">Luteibacter pinisoli</name>
    <dbReference type="NCBI Taxonomy" id="2589080"/>
    <lineage>
        <taxon>Bacteria</taxon>
        <taxon>Pseudomonadati</taxon>
        <taxon>Pseudomonadota</taxon>
        <taxon>Gammaproteobacteria</taxon>
        <taxon>Lysobacterales</taxon>
        <taxon>Rhodanobacteraceae</taxon>
        <taxon>Luteibacter</taxon>
    </lineage>
</organism>
<dbReference type="KEGG" id="lpy:FIV34_15570"/>
<keyword evidence="1" id="KW-1133">Transmembrane helix</keyword>
<dbReference type="OrthoDB" id="5958574at2"/>
<protein>
    <submittedName>
        <fullName evidence="2">DUF2802 domain-containing protein</fullName>
    </submittedName>
</protein>
<accession>A0A4Y5Z5V6</accession>
<reference evidence="2 3" key="1">
    <citation type="submission" date="2019-06" db="EMBL/GenBank/DDBJ databases">
        <title>A complete genome sequence for Luteibacter pinisoli MAH-14.</title>
        <authorList>
            <person name="Baltrus D.A."/>
        </authorList>
    </citation>
    <scope>NUCLEOTIDE SEQUENCE [LARGE SCALE GENOMIC DNA]</scope>
    <source>
        <strain evidence="2 3">MAH-14</strain>
    </source>
</reference>
<proteinExistence type="predicted"/>
<dbReference type="Proteomes" id="UP000316093">
    <property type="component" value="Chromosome"/>
</dbReference>
<dbReference type="EMBL" id="CP041046">
    <property type="protein sequence ID" value="QDE40524.1"/>
    <property type="molecule type" value="Genomic_DNA"/>
</dbReference>
<keyword evidence="3" id="KW-1185">Reference proteome</keyword>
<name>A0A4Y5Z5V6_9GAMM</name>
<evidence type="ECO:0000256" key="1">
    <source>
        <dbReference type="SAM" id="Phobius"/>
    </source>
</evidence>
<keyword evidence="1" id="KW-0472">Membrane</keyword>
<evidence type="ECO:0000313" key="2">
    <source>
        <dbReference type="EMBL" id="QDE40524.1"/>
    </source>
</evidence>
<feature type="transmembrane region" description="Helical" evidence="1">
    <location>
        <begin position="6"/>
        <end position="25"/>
    </location>
</feature>
<dbReference type="Pfam" id="PF10975">
    <property type="entry name" value="DUF2802"/>
    <property type="match status" value="1"/>
</dbReference>
<dbReference type="InterPro" id="IPR021244">
    <property type="entry name" value="DUF2802"/>
</dbReference>
<gene>
    <name evidence="2" type="ORF">FIV34_15570</name>
</gene>
<keyword evidence="1" id="KW-0812">Transmembrane</keyword>